<keyword evidence="2 4" id="KW-0560">Oxidoreductase</keyword>
<evidence type="ECO:0000256" key="4">
    <source>
        <dbReference type="RuleBase" id="RU003345"/>
    </source>
</evidence>
<dbReference type="GO" id="GO:0004029">
    <property type="term" value="F:aldehyde dehydrogenase (NAD+) activity"/>
    <property type="evidence" value="ECO:0007669"/>
    <property type="project" value="UniProtKB-EC"/>
</dbReference>
<name>A0A2S9XF06_9BACT</name>
<dbReference type="PANTHER" id="PTHR43111:SF1">
    <property type="entry name" value="ALDEHYDE DEHYDROGENASE B-RELATED"/>
    <property type="match status" value="1"/>
</dbReference>
<dbReference type="InterPro" id="IPR016160">
    <property type="entry name" value="Ald_DH_CS_CYS"/>
</dbReference>
<dbReference type="RefSeq" id="WP_106394786.1">
    <property type="nucleotide sequence ID" value="NZ_PVNK01000242.1"/>
</dbReference>
<comment type="caution">
    <text evidence="6">The sequence shown here is derived from an EMBL/GenBank/DDBJ whole genome shotgun (WGS) entry which is preliminary data.</text>
</comment>
<keyword evidence="7" id="KW-1185">Reference proteome</keyword>
<dbReference type="InterPro" id="IPR029510">
    <property type="entry name" value="Ald_DH_CS_GLU"/>
</dbReference>
<dbReference type="PROSITE" id="PS00687">
    <property type="entry name" value="ALDEHYDE_DEHYDR_GLU"/>
    <property type="match status" value="1"/>
</dbReference>
<dbReference type="SUPFAM" id="SSF53720">
    <property type="entry name" value="ALDH-like"/>
    <property type="match status" value="1"/>
</dbReference>
<sequence>MIYERPELKSRYENFINGEYVAPVEGRYFENPSPIDGKTFCEIPRSGAADVERALDAAHAAAKTWTKTSVAERSKMLLDIAQITEDNLEYLARVETVDNGKPIRETLAADLPLVVDHFRYFAAAIRAQEGGISEHDANTVSINLPEPLGVVAQIIPWNFPLLMAAWKLAPALAAGNCVILKPAEQTPVGIMAWVELVKDRIPPGVLNIIHGFGPEAGKPLAQSERIAKVAFTGETTTGRLIMQYASENIIPVTLELGGKSPNLFFSSVMDHDDAFFDKCLEGAAMFALNQGEVCTCPSRVLVQDAIAGKFIDRFVDRVSKIKVGNPLDSETMVGAQASNDQYEKIQNYLKIGAQEGAEVLIGGGVYEGDAPEGGYYIQPTVFRGTNRMRVFQEEIFGPVTSLTTFADEADAVEIANDTLYGLGAGVWTRDAHELYRVPRAIQAGRVWVNCYHLYPAHAAFGGYKKSGIGRENHKMMLDHYQQTKNLLISYDKNALGFF</sequence>
<reference evidence="6 7" key="1">
    <citation type="submission" date="2018-03" db="EMBL/GenBank/DDBJ databases">
        <title>Draft Genome Sequences of the Obligatory Marine Myxobacteria Enhygromyxa salina SWB005.</title>
        <authorList>
            <person name="Poehlein A."/>
            <person name="Moghaddam J.A."/>
            <person name="Harms H."/>
            <person name="Alanjari M."/>
            <person name="Koenig G.M."/>
            <person name="Daniel R."/>
            <person name="Schaeberle T.F."/>
        </authorList>
    </citation>
    <scope>NUCLEOTIDE SEQUENCE [LARGE SCALE GENOMIC DNA]</scope>
    <source>
        <strain evidence="6 7">SWB005</strain>
    </source>
</reference>
<evidence type="ECO:0000256" key="1">
    <source>
        <dbReference type="ARBA" id="ARBA00009986"/>
    </source>
</evidence>
<dbReference type="CDD" id="cd07559">
    <property type="entry name" value="ALDH_ACDHII_AcoD-like"/>
    <property type="match status" value="1"/>
</dbReference>
<dbReference type="EMBL" id="PVNK01000242">
    <property type="protein sequence ID" value="PRP91445.1"/>
    <property type="molecule type" value="Genomic_DNA"/>
</dbReference>
<dbReference type="OrthoDB" id="5288040at2"/>
<dbReference type="PROSITE" id="PS00070">
    <property type="entry name" value="ALDEHYDE_DEHYDR_CYS"/>
    <property type="match status" value="1"/>
</dbReference>
<dbReference type="FunFam" id="3.40.309.10:FF:000012">
    <property type="entry name" value="Betaine aldehyde dehydrogenase"/>
    <property type="match status" value="1"/>
</dbReference>
<dbReference type="InterPro" id="IPR015590">
    <property type="entry name" value="Aldehyde_DH_dom"/>
</dbReference>
<dbReference type="InterPro" id="IPR016162">
    <property type="entry name" value="Ald_DH_N"/>
</dbReference>
<evidence type="ECO:0000313" key="7">
    <source>
        <dbReference type="Proteomes" id="UP000237968"/>
    </source>
</evidence>
<dbReference type="Pfam" id="PF00171">
    <property type="entry name" value="Aldedh"/>
    <property type="match status" value="1"/>
</dbReference>
<evidence type="ECO:0000256" key="2">
    <source>
        <dbReference type="ARBA" id="ARBA00023002"/>
    </source>
</evidence>
<organism evidence="6 7">
    <name type="scientific">Enhygromyxa salina</name>
    <dbReference type="NCBI Taxonomy" id="215803"/>
    <lineage>
        <taxon>Bacteria</taxon>
        <taxon>Pseudomonadati</taxon>
        <taxon>Myxococcota</taxon>
        <taxon>Polyangia</taxon>
        <taxon>Nannocystales</taxon>
        <taxon>Nannocystaceae</taxon>
        <taxon>Enhygromyxa</taxon>
    </lineage>
</organism>
<feature type="active site" evidence="3">
    <location>
        <position position="255"/>
    </location>
</feature>
<accession>A0A2S9XF06</accession>
<protein>
    <submittedName>
        <fullName evidence="6">Acetaldehyde dehydrogenase 2</fullName>
        <ecNumber evidence="6">1.2.1.3</ecNumber>
    </submittedName>
</protein>
<dbReference type="Proteomes" id="UP000237968">
    <property type="component" value="Unassembled WGS sequence"/>
</dbReference>
<evidence type="ECO:0000313" key="6">
    <source>
        <dbReference type="EMBL" id="PRP91445.1"/>
    </source>
</evidence>
<feature type="domain" description="Aldehyde dehydrogenase" evidence="5">
    <location>
        <begin position="27"/>
        <end position="485"/>
    </location>
</feature>
<evidence type="ECO:0000256" key="3">
    <source>
        <dbReference type="PROSITE-ProRule" id="PRU10007"/>
    </source>
</evidence>
<dbReference type="Gene3D" id="3.40.605.10">
    <property type="entry name" value="Aldehyde Dehydrogenase, Chain A, domain 1"/>
    <property type="match status" value="1"/>
</dbReference>
<dbReference type="EC" id="1.2.1.3" evidence="6"/>
<dbReference type="InterPro" id="IPR016161">
    <property type="entry name" value="Ald_DH/histidinol_DH"/>
</dbReference>
<gene>
    <name evidence="6" type="primary">acoD</name>
    <name evidence="6" type="ORF">ENSA5_55620</name>
</gene>
<dbReference type="PANTHER" id="PTHR43111">
    <property type="entry name" value="ALDEHYDE DEHYDROGENASE B-RELATED"/>
    <property type="match status" value="1"/>
</dbReference>
<dbReference type="InterPro" id="IPR016163">
    <property type="entry name" value="Ald_DH_C"/>
</dbReference>
<dbReference type="AlphaFoldDB" id="A0A2S9XF06"/>
<dbReference type="Gene3D" id="3.40.309.10">
    <property type="entry name" value="Aldehyde Dehydrogenase, Chain A, domain 2"/>
    <property type="match status" value="1"/>
</dbReference>
<evidence type="ECO:0000259" key="5">
    <source>
        <dbReference type="Pfam" id="PF00171"/>
    </source>
</evidence>
<comment type="similarity">
    <text evidence="1 4">Belongs to the aldehyde dehydrogenase family.</text>
</comment>
<proteinExistence type="inferred from homology"/>
<dbReference type="FunFam" id="3.40.605.10:FF:000001">
    <property type="entry name" value="Aldehyde dehydrogenase 1"/>
    <property type="match status" value="1"/>
</dbReference>